<feature type="chain" id="PRO_5004670045" evidence="3">
    <location>
        <begin position="24"/>
        <end position="225"/>
    </location>
</feature>
<dbReference type="VEuPathDB" id="ToxoDB:EAH_00021260"/>
<accession>U6GMC1</accession>
<feature type="transmembrane region" description="Helical" evidence="2">
    <location>
        <begin position="58"/>
        <end position="76"/>
    </location>
</feature>
<reference evidence="4" key="1">
    <citation type="submission" date="2013-10" db="EMBL/GenBank/DDBJ databases">
        <title>Genomic analysis of the causative agents of coccidiosis in chickens.</title>
        <authorList>
            <person name="Reid A.J."/>
            <person name="Blake D."/>
            <person name="Billington K."/>
            <person name="Browne H."/>
            <person name="Dunn M."/>
            <person name="Hung S."/>
            <person name="Kawahara F."/>
            <person name="Miranda-Saavedra D."/>
            <person name="Mourier T."/>
            <person name="Nagra H."/>
            <person name="Otto T.D."/>
            <person name="Rawlings N."/>
            <person name="Sanchez A."/>
            <person name="Sanders M."/>
            <person name="Subramaniam C."/>
            <person name="Tay Y."/>
            <person name="Dear P."/>
            <person name="Doerig C."/>
            <person name="Gruber A."/>
            <person name="Parkinson J."/>
            <person name="Shirley M."/>
            <person name="Wan K.L."/>
            <person name="Berriman M."/>
            <person name="Tomley F."/>
            <person name="Pain A."/>
        </authorList>
    </citation>
    <scope>NUCLEOTIDE SEQUENCE</scope>
    <source>
        <strain evidence="4">Houghton</strain>
    </source>
</reference>
<protein>
    <submittedName>
        <fullName evidence="4">Uncharacterized protein</fullName>
    </submittedName>
</protein>
<organism evidence="4 5">
    <name type="scientific">Eimeria acervulina</name>
    <name type="common">Coccidian parasite</name>
    <dbReference type="NCBI Taxonomy" id="5801"/>
    <lineage>
        <taxon>Eukaryota</taxon>
        <taxon>Sar</taxon>
        <taxon>Alveolata</taxon>
        <taxon>Apicomplexa</taxon>
        <taxon>Conoidasida</taxon>
        <taxon>Coccidia</taxon>
        <taxon>Eucoccidiorida</taxon>
        <taxon>Eimeriorina</taxon>
        <taxon>Eimeriidae</taxon>
        <taxon>Eimeria</taxon>
    </lineage>
</organism>
<dbReference type="EMBL" id="HG671603">
    <property type="protein sequence ID" value="CDI81366.1"/>
    <property type="molecule type" value="Genomic_DNA"/>
</dbReference>
<dbReference type="AlphaFoldDB" id="U6GMC1"/>
<keyword evidence="5" id="KW-1185">Reference proteome</keyword>
<dbReference type="OMA" id="HRARCFF"/>
<keyword evidence="3" id="KW-0732">Signal</keyword>
<evidence type="ECO:0000256" key="1">
    <source>
        <dbReference type="SAM" id="MobiDB-lite"/>
    </source>
</evidence>
<dbReference type="Proteomes" id="UP000018050">
    <property type="component" value="Unassembled WGS sequence"/>
</dbReference>
<dbReference type="GeneID" id="25270196"/>
<feature type="signal peptide" evidence="3">
    <location>
        <begin position="1"/>
        <end position="23"/>
    </location>
</feature>
<keyword evidence="2" id="KW-0472">Membrane</keyword>
<keyword evidence="2" id="KW-0812">Transmembrane</keyword>
<gene>
    <name evidence="4" type="ORF">EAH_00021260</name>
</gene>
<evidence type="ECO:0000313" key="5">
    <source>
        <dbReference type="Proteomes" id="UP000018050"/>
    </source>
</evidence>
<keyword evidence="2" id="KW-1133">Transmembrane helix</keyword>
<proteinExistence type="predicted"/>
<feature type="region of interest" description="Disordered" evidence="1">
    <location>
        <begin position="32"/>
        <end position="53"/>
    </location>
</feature>
<evidence type="ECO:0000313" key="4">
    <source>
        <dbReference type="EMBL" id="CDI81366.1"/>
    </source>
</evidence>
<sequence length="225" mass="23415">MVALTRRGVALLAIAACAATALAAEGPAESPEVGFEVAEQPQQPEPAPGRKGVSPGTLAGAAVGAALLAAIVVFGIKVLGSKLVQTDEENAPSKIADEVLGCTGMYAFMHYGELRCLPAEGAVTHRARCFFFLRADKMTVSAGATLCYIEVTYAGDSRDAIKKMSEEDKNKTRDDISDALKVFFGGSTGSGQSVFEFKVGEGSVRLSIDRRSTQATAESTGEASS</sequence>
<name>U6GMC1_EIMAC</name>
<evidence type="ECO:0000256" key="2">
    <source>
        <dbReference type="SAM" id="Phobius"/>
    </source>
</evidence>
<evidence type="ECO:0000256" key="3">
    <source>
        <dbReference type="SAM" id="SignalP"/>
    </source>
</evidence>
<reference evidence="4" key="2">
    <citation type="submission" date="2013-10" db="EMBL/GenBank/DDBJ databases">
        <authorList>
            <person name="Aslett M."/>
        </authorList>
    </citation>
    <scope>NUCLEOTIDE SEQUENCE</scope>
    <source>
        <strain evidence="4">Houghton</strain>
    </source>
</reference>
<dbReference type="RefSeq" id="XP_013248894.1">
    <property type="nucleotide sequence ID" value="XM_013393440.1"/>
</dbReference>